<reference evidence="1 2" key="1">
    <citation type="submission" date="2017-10" db="EMBL/GenBank/DDBJ databases">
        <title>Paenichitinophaga pekingensis gen. nov., sp. nov., isolated from activated sludge.</title>
        <authorList>
            <person name="Jin D."/>
            <person name="Kong X."/>
            <person name="Deng Y."/>
            <person name="Bai Z."/>
        </authorList>
    </citation>
    <scope>NUCLEOTIDE SEQUENCE [LARGE SCALE GENOMIC DNA]</scope>
    <source>
        <strain evidence="1 2">13</strain>
    </source>
</reference>
<dbReference type="EMBL" id="CP023777">
    <property type="protein sequence ID" value="ATL46028.1"/>
    <property type="molecule type" value="Genomic_DNA"/>
</dbReference>
<evidence type="ECO:0000313" key="2">
    <source>
        <dbReference type="Proteomes" id="UP000220133"/>
    </source>
</evidence>
<dbReference type="InterPro" id="IPR009057">
    <property type="entry name" value="Homeodomain-like_sf"/>
</dbReference>
<dbReference type="AlphaFoldDB" id="A0A291QPV4"/>
<dbReference type="Proteomes" id="UP000220133">
    <property type="component" value="Chromosome"/>
</dbReference>
<dbReference type="RefSeq" id="WP_098192418.1">
    <property type="nucleotide sequence ID" value="NZ_CP023777.1"/>
</dbReference>
<name>A0A291QPV4_9BACT</name>
<sequence length="97" mass="11448">MQKKYYSIDKTLALIEQRVQGSSVKQVCKDAGITTYTYHAWLKEYQVEISFMLEIIKSRYKEDPELYEHFLVFNALLLKIIEANNPSIKKTRSRGKK</sequence>
<evidence type="ECO:0008006" key="3">
    <source>
        <dbReference type="Google" id="ProtNLM"/>
    </source>
</evidence>
<gene>
    <name evidence="1" type="ORF">COR50_01990</name>
</gene>
<accession>A0A291QPV4</accession>
<keyword evidence="2" id="KW-1185">Reference proteome</keyword>
<dbReference type="KEGG" id="cbae:COR50_01990"/>
<protein>
    <recommendedName>
        <fullName evidence="3">Transposase</fullName>
    </recommendedName>
</protein>
<organism evidence="1 2">
    <name type="scientific">Chitinophaga caeni</name>
    <dbReference type="NCBI Taxonomy" id="2029983"/>
    <lineage>
        <taxon>Bacteria</taxon>
        <taxon>Pseudomonadati</taxon>
        <taxon>Bacteroidota</taxon>
        <taxon>Chitinophagia</taxon>
        <taxon>Chitinophagales</taxon>
        <taxon>Chitinophagaceae</taxon>
        <taxon>Chitinophaga</taxon>
    </lineage>
</organism>
<proteinExistence type="predicted"/>
<evidence type="ECO:0000313" key="1">
    <source>
        <dbReference type="EMBL" id="ATL46028.1"/>
    </source>
</evidence>
<dbReference type="SUPFAM" id="SSF46689">
    <property type="entry name" value="Homeodomain-like"/>
    <property type="match status" value="1"/>
</dbReference>